<keyword evidence="2" id="KW-1185">Reference proteome</keyword>
<accession>I4C5W4</accession>
<dbReference type="RefSeq" id="WP_014810098.1">
    <property type="nucleotide sequence ID" value="NC_018025.1"/>
</dbReference>
<dbReference type="STRING" id="706587.Desti_2265"/>
<evidence type="ECO:0000313" key="1">
    <source>
        <dbReference type="EMBL" id="AFM24955.1"/>
    </source>
</evidence>
<dbReference type="Proteomes" id="UP000006055">
    <property type="component" value="Chromosome"/>
</dbReference>
<proteinExistence type="predicted"/>
<dbReference type="AlphaFoldDB" id="I4C5W4"/>
<name>I4C5W4_DESTA</name>
<dbReference type="HOGENOM" id="CLU_1989069_0_0_7"/>
<dbReference type="EMBL" id="CP003360">
    <property type="protein sequence ID" value="AFM24955.1"/>
    <property type="molecule type" value="Genomic_DNA"/>
</dbReference>
<gene>
    <name evidence="1" type="ordered locus">Desti_2265</name>
</gene>
<dbReference type="KEGG" id="dti:Desti_2265"/>
<reference evidence="2" key="1">
    <citation type="submission" date="2012-06" db="EMBL/GenBank/DDBJ databases">
        <title>Complete sequence of chromosome of Desulfomonile tiedjei DSM 6799.</title>
        <authorList>
            <person name="Lucas S."/>
            <person name="Copeland A."/>
            <person name="Lapidus A."/>
            <person name="Glavina del Rio T."/>
            <person name="Dalin E."/>
            <person name="Tice H."/>
            <person name="Bruce D."/>
            <person name="Goodwin L."/>
            <person name="Pitluck S."/>
            <person name="Peters L."/>
            <person name="Ovchinnikova G."/>
            <person name="Zeytun A."/>
            <person name="Lu M."/>
            <person name="Kyrpides N."/>
            <person name="Mavromatis K."/>
            <person name="Ivanova N."/>
            <person name="Brettin T."/>
            <person name="Detter J.C."/>
            <person name="Han C."/>
            <person name="Larimer F."/>
            <person name="Land M."/>
            <person name="Hauser L."/>
            <person name="Markowitz V."/>
            <person name="Cheng J.-F."/>
            <person name="Hugenholtz P."/>
            <person name="Woyke T."/>
            <person name="Wu D."/>
            <person name="Spring S."/>
            <person name="Schroeder M."/>
            <person name="Brambilla E."/>
            <person name="Klenk H.-P."/>
            <person name="Eisen J.A."/>
        </authorList>
    </citation>
    <scope>NUCLEOTIDE SEQUENCE [LARGE SCALE GENOMIC DNA]</scope>
    <source>
        <strain evidence="2">ATCC 49306 / DSM 6799 / DCB-1</strain>
    </source>
</reference>
<sequence>MTIMARPHYGAYFITLIFLVTMGTQVCCCVFHHQEYTPCAIGSSTGASESCDCGPCPNISAVANGSESQTSQFKGTYLMGAQWGFSTLISPAVSSPQISRGNLFLQGQLPVNPLITSLRTIALLI</sequence>
<evidence type="ECO:0000313" key="2">
    <source>
        <dbReference type="Proteomes" id="UP000006055"/>
    </source>
</evidence>
<organism evidence="1 2">
    <name type="scientific">Desulfomonile tiedjei (strain ATCC 49306 / DSM 6799 / DCB-1)</name>
    <dbReference type="NCBI Taxonomy" id="706587"/>
    <lineage>
        <taxon>Bacteria</taxon>
        <taxon>Pseudomonadati</taxon>
        <taxon>Thermodesulfobacteriota</taxon>
        <taxon>Desulfomonilia</taxon>
        <taxon>Desulfomonilales</taxon>
        <taxon>Desulfomonilaceae</taxon>
        <taxon>Desulfomonile</taxon>
    </lineage>
</organism>
<protein>
    <submittedName>
        <fullName evidence="1">Uncharacterized protein</fullName>
    </submittedName>
</protein>